<dbReference type="OrthoDB" id="2121828at2759"/>
<dbReference type="AlphaFoldDB" id="A0A8H6Z6L5"/>
<dbReference type="InterPro" id="IPR045087">
    <property type="entry name" value="Cu-oxidase_fam"/>
</dbReference>
<keyword evidence="6" id="KW-0325">Glycoprotein</keyword>
<dbReference type="Gene3D" id="2.60.40.420">
    <property type="entry name" value="Cupredoxins - blue copper proteins"/>
    <property type="match status" value="3"/>
</dbReference>
<keyword evidence="12" id="KW-1185">Reference proteome</keyword>
<dbReference type="InterPro" id="IPR001117">
    <property type="entry name" value="Cu-oxidase_2nd"/>
</dbReference>
<dbReference type="FunFam" id="2.60.40.420:FF:000045">
    <property type="entry name" value="Laccase 2"/>
    <property type="match status" value="1"/>
</dbReference>
<feature type="signal peptide" evidence="7">
    <location>
        <begin position="1"/>
        <end position="18"/>
    </location>
</feature>
<dbReference type="InterPro" id="IPR008972">
    <property type="entry name" value="Cupredoxin"/>
</dbReference>
<dbReference type="InterPro" id="IPR011706">
    <property type="entry name" value="Cu-oxidase_C"/>
</dbReference>
<protein>
    <submittedName>
        <fullName evidence="11">Cu-oxidase-domain-containing protein</fullName>
    </submittedName>
</protein>
<evidence type="ECO:0000313" key="12">
    <source>
        <dbReference type="Proteomes" id="UP000623467"/>
    </source>
</evidence>
<evidence type="ECO:0000256" key="3">
    <source>
        <dbReference type="ARBA" id="ARBA00023002"/>
    </source>
</evidence>
<evidence type="ECO:0000259" key="8">
    <source>
        <dbReference type="Pfam" id="PF00394"/>
    </source>
</evidence>
<dbReference type="EMBL" id="JACAZH010000004">
    <property type="protein sequence ID" value="KAF7370190.1"/>
    <property type="molecule type" value="Genomic_DNA"/>
</dbReference>
<dbReference type="PROSITE" id="PS00079">
    <property type="entry name" value="MULTICOPPER_OXIDASE1"/>
    <property type="match status" value="2"/>
</dbReference>
<dbReference type="PROSITE" id="PS00080">
    <property type="entry name" value="MULTICOPPER_OXIDASE2"/>
    <property type="match status" value="1"/>
</dbReference>
<evidence type="ECO:0000256" key="1">
    <source>
        <dbReference type="ARBA" id="ARBA00010609"/>
    </source>
</evidence>
<evidence type="ECO:0000256" key="5">
    <source>
        <dbReference type="ARBA" id="ARBA00023157"/>
    </source>
</evidence>
<dbReference type="PANTHER" id="PTHR11709:SF511">
    <property type="entry name" value="LACCASE"/>
    <property type="match status" value="1"/>
</dbReference>
<dbReference type="Proteomes" id="UP000623467">
    <property type="component" value="Unassembled WGS sequence"/>
</dbReference>
<keyword evidence="2" id="KW-0479">Metal-binding</keyword>
<evidence type="ECO:0000256" key="4">
    <source>
        <dbReference type="ARBA" id="ARBA00023008"/>
    </source>
</evidence>
<evidence type="ECO:0000313" key="11">
    <source>
        <dbReference type="EMBL" id="KAF7370190.1"/>
    </source>
</evidence>
<evidence type="ECO:0000256" key="2">
    <source>
        <dbReference type="ARBA" id="ARBA00022723"/>
    </source>
</evidence>
<evidence type="ECO:0000259" key="9">
    <source>
        <dbReference type="Pfam" id="PF07731"/>
    </source>
</evidence>
<feature type="chain" id="PRO_5034856716" evidence="7">
    <location>
        <begin position="19"/>
        <end position="546"/>
    </location>
</feature>
<dbReference type="InterPro" id="IPR011707">
    <property type="entry name" value="Cu-oxidase-like_N"/>
</dbReference>
<comment type="similarity">
    <text evidence="1">Belongs to the multicopper oxidase family.</text>
</comment>
<evidence type="ECO:0000256" key="7">
    <source>
        <dbReference type="SAM" id="SignalP"/>
    </source>
</evidence>
<sequence length="546" mass="59416">MQLFASFVFLALLQSHLGLTAVVKPSVKDITLDIVNGPAAPDGFTRASVLANGTFPGPVITATKGDTLVVKVNNKLTDNTMRRSTSIDFDGVFIDTSNIYNEGSPFVTTCPFGPGTSYTYTLPLGEQTGTFWYHSQLSLQYADGLRGAMIIYGIDIPSLISFGLGGVSDPEDPLAHLYDVDDESTIWTVADWWHNSSVPLFAQYLGNQIIPVADSGLFNGRGRFNGGPLVDYAPVLVTKGKRYRFRIINMSARSDFMISIDNHTMTVIETDGTPTQPMEANIVDVLAGQRYSVVVAANQPIGNYWISEYAVLGGGNPARNLNLNVTLGRGILRYAGAPIQEPTTPMTLGPADPNPVIEGNLRPPPVDFNLTFVTSMTANASSPSGFNTQWNINNIAYVPPVVPTLVKILDGANSSADFNVTENTFVFPANKVIQVTFPPSTEDELHPFHLHGNNFWLIKANNSDTLNEVNPIRRDVAGAGSGGTVVRFTTDKPGPWFFHCHIFWHFNVGLGSVIAGGLEETRERVRPTEAWENLCPAYNALPEDEK</sequence>
<dbReference type="PANTHER" id="PTHR11709">
    <property type="entry name" value="MULTI-COPPER OXIDASE"/>
    <property type="match status" value="1"/>
</dbReference>
<dbReference type="Pfam" id="PF07732">
    <property type="entry name" value="Cu-oxidase_3"/>
    <property type="match status" value="1"/>
</dbReference>
<evidence type="ECO:0000259" key="10">
    <source>
        <dbReference type="Pfam" id="PF07732"/>
    </source>
</evidence>
<dbReference type="InterPro" id="IPR002355">
    <property type="entry name" value="Cu_oxidase_Cu_BS"/>
</dbReference>
<dbReference type="SUPFAM" id="SSF49503">
    <property type="entry name" value="Cupredoxins"/>
    <property type="match status" value="3"/>
</dbReference>
<organism evidence="11 12">
    <name type="scientific">Mycena sanguinolenta</name>
    <dbReference type="NCBI Taxonomy" id="230812"/>
    <lineage>
        <taxon>Eukaryota</taxon>
        <taxon>Fungi</taxon>
        <taxon>Dikarya</taxon>
        <taxon>Basidiomycota</taxon>
        <taxon>Agaricomycotina</taxon>
        <taxon>Agaricomycetes</taxon>
        <taxon>Agaricomycetidae</taxon>
        <taxon>Agaricales</taxon>
        <taxon>Marasmiineae</taxon>
        <taxon>Mycenaceae</taxon>
        <taxon>Mycena</taxon>
    </lineage>
</organism>
<feature type="domain" description="Plastocyanin-like" evidence="8">
    <location>
        <begin position="183"/>
        <end position="337"/>
    </location>
</feature>
<reference evidence="11" key="1">
    <citation type="submission" date="2020-05" db="EMBL/GenBank/DDBJ databases">
        <title>Mycena genomes resolve the evolution of fungal bioluminescence.</title>
        <authorList>
            <person name="Tsai I.J."/>
        </authorList>
    </citation>
    <scope>NUCLEOTIDE SEQUENCE</scope>
    <source>
        <strain evidence="11">160909Yilan</strain>
    </source>
</reference>
<keyword evidence="7" id="KW-0732">Signal</keyword>
<evidence type="ECO:0000256" key="6">
    <source>
        <dbReference type="ARBA" id="ARBA00023180"/>
    </source>
</evidence>
<dbReference type="InterPro" id="IPR033138">
    <property type="entry name" value="Cu_oxidase_CS"/>
</dbReference>
<dbReference type="GO" id="GO:0016491">
    <property type="term" value="F:oxidoreductase activity"/>
    <property type="evidence" value="ECO:0007669"/>
    <property type="project" value="UniProtKB-KW"/>
</dbReference>
<feature type="domain" description="Plastocyanin-like" evidence="10">
    <location>
        <begin position="37"/>
        <end position="152"/>
    </location>
</feature>
<comment type="caution">
    <text evidence="11">The sequence shown here is derived from an EMBL/GenBank/DDBJ whole genome shotgun (WGS) entry which is preliminary data.</text>
</comment>
<gene>
    <name evidence="11" type="ORF">MSAN_00649600</name>
</gene>
<dbReference type="GO" id="GO:0005507">
    <property type="term" value="F:copper ion binding"/>
    <property type="evidence" value="ECO:0007669"/>
    <property type="project" value="InterPro"/>
</dbReference>
<keyword evidence="3" id="KW-0560">Oxidoreductase</keyword>
<accession>A0A8H6Z6L5</accession>
<dbReference type="Pfam" id="PF00394">
    <property type="entry name" value="Cu-oxidase"/>
    <property type="match status" value="1"/>
</dbReference>
<keyword evidence="4" id="KW-0186">Copper</keyword>
<proteinExistence type="inferred from homology"/>
<feature type="domain" description="Plastocyanin-like" evidence="9">
    <location>
        <begin position="397"/>
        <end position="513"/>
    </location>
</feature>
<name>A0A8H6Z6L5_9AGAR</name>
<dbReference type="CDD" id="cd13903">
    <property type="entry name" value="CuRO_3_Tv-LCC_like"/>
    <property type="match status" value="1"/>
</dbReference>
<dbReference type="Pfam" id="PF07731">
    <property type="entry name" value="Cu-oxidase_2"/>
    <property type="match status" value="1"/>
</dbReference>
<keyword evidence="5" id="KW-1015">Disulfide bond</keyword>